<reference evidence="2 3" key="1">
    <citation type="journal article" date="2016" name="Mol. Biol. Evol.">
        <title>Comparative Genomics of Early-Diverging Mushroom-Forming Fungi Provides Insights into the Origins of Lignocellulose Decay Capabilities.</title>
        <authorList>
            <person name="Nagy L.G."/>
            <person name="Riley R."/>
            <person name="Tritt A."/>
            <person name="Adam C."/>
            <person name="Daum C."/>
            <person name="Floudas D."/>
            <person name="Sun H."/>
            <person name="Yadav J.S."/>
            <person name="Pangilinan J."/>
            <person name="Larsson K.H."/>
            <person name="Matsuura K."/>
            <person name="Barry K."/>
            <person name="Labutti K."/>
            <person name="Kuo R."/>
            <person name="Ohm R.A."/>
            <person name="Bhattacharya S.S."/>
            <person name="Shirouzu T."/>
            <person name="Yoshinaga Y."/>
            <person name="Martin F.M."/>
            <person name="Grigoriev I.V."/>
            <person name="Hibbett D.S."/>
        </authorList>
    </citation>
    <scope>NUCLEOTIDE SEQUENCE [LARGE SCALE GENOMIC DNA]</scope>
    <source>
        <strain evidence="2 3">93-53</strain>
    </source>
</reference>
<dbReference type="InParanoid" id="A0A165BCH3"/>
<evidence type="ECO:0000313" key="3">
    <source>
        <dbReference type="Proteomes" id="UP000076871"/>
    </source>
</evidence>
<feature type="compositionally biased region" description="Low complexity" evidence="1">
    <location>
        <begin position="635"/>
        <end position="650"/>
    </location>
</feature>
<sequence length="701" mass="75992">MTVRGSLYALTCWLPIHGARRLAVTTVTPRRTCWTTYLNMSAAVQIGHAVYHSVVPPSCSPSFISSLIVDGHTTSNMSTIPNPTTQPHALAERSKHRHVKLKPPNGTRMSVAAQRVARRLAKRTSASKAQQHAYICADQGVTDSQRTKGRPPNPHVIRRIRLGELSQVEQPTPYISIPFKRKRLPGVVILFDEEYDDEGGRQPTFKRRMVIERVRQPRVRAYPDWLDRGQVDKHPTPALTEQAIPSIPGKRKRKSETLEISDGGLEDKEERRPKRKRCIVKKRSLLPGLKVFPDCVAVVKIKSQEAALTTASASLDIANASSDTACSSSDNANVSSDTASDTGSVTVIGDENAEPTKKQEELLMNEDILTASAQDILIGSVIEKLEALSLADDDEVIVALGQLLCTVGFKETDMDDTDAFVHGPGDHRDDYLPVHRAVLRTSYVIKVQFQLAKNVSLNLSGPRRSRVDMAPKAEPAQLTVNAGIEPPSRIAHGLLTHDEMTVDGPPEIEEHEMAENEDGEPIPAIVPAAAPQAVTSPPPPYRAPSSPIIHFSPTPLPAMPALVSLPPPPYSTPPSVIDHPLFKPPSLLFAAQLAAQPSFPAMHGIPFLSLLRSQAARQARNPSAPAPQSRPEMPALPSSSSAGPPSLTPAVEPPPAPNSASSSTANDEDRWEELFGADEEEKATTTAEGAWEAAFGLDPEC</sequence>
<keyword evidence="3" id="KW-1185">Reference proteome</keyword>
<feature type="compositionally biased region" description="Low complexity" evidence="1">
    <location>
        <begin position="684"/>
        <end position="694"/>
    </location>
</feature>
<gene>
    <name evidence="2" type="ORF">LAESUDRAFT_753040</name>
</gene>
<accession>A0A165BCH3</accession>
<dbReference type="AlphaFoldDB" id="A0A165BCH3"/>
<dbReference type="RefSeq" id="XP_040758479.1">
    <property type="nucleotide sequence ID" value="XM_040911755.1"/>
</dbReference>
<dbReference type="GeneID" id="63828783"/>
<evidence type="ECO:0000313" key="2">
    <source>
        <dbReference type="EMBL" id="KZT00739.1"/>
    </source>
</evidence>
<dbReference type="EMBL" id="KV427678">
    <property type="protein sequence ID" value="KZT00739.1"/>
    <property type="molecule type" value="Genomic_DNA"/>
</dbReference>
<dbReference type="Proteomes" id="UP000076871">
    <property type="component" value="Unassembled WGS sequence"/>
</dbReference>
<feature type="region of interest" description="Disordered" evidence="1">
    <location>
        <begin position="322"/>
        <end position="355"/>
    </location>
</feature>
<organism evidence="2 3">
    <name type="scientific">Laetiporus sulphureus 93-53</name>
    <dbReference type="NCBI Taxonomy" id="1314785"/>
    <lineage>
        <taxon>Eukaryota</taxon>
        <taxon>Fungi</taxon>
        <taxon>Dikarya</taxon>
        <taxon>Basidiomycota</taxon>
        <taxon>Agaricomycotina</taxon>
        <taxon>Agaricomycetes</taxon>
        <taxon>Polyporales</taxon>
        <taxon>Laetiporus</taxon>
    </lineage>
</organism>
<proteinExistence type="predicted"/>
<feature type="region of interest" description="Disordered" evidence="1">
    <location>
        <begin position="228"/>
        <end position="274"/>
    </location>
</feature>
<protein>
    <submittedName>
        <fullName evidence="2">Uncharacterized protein</fullName>
    </submittedName>
</protein>
<name>A0A165BCH3_9APHY</name>
<feature type="compositionally biased region" description="Polar residues" evidence="1">
    <location>
        <begin position="322"/>
        <end position="345"/>
    </location>
</feature>
<evidence type="ECO:0000256" key="1">
    <source>
        <dbReference type="SAM" id="MobiDB-lite"/>
    </source>
</evidence>
<feature type="region of interest" description="Disordered" evidence="1">
    <location>
        <begin position="616"/>
        <end position="701"/>
    </location>
</feature>
<feature type="compositionally biased region" description="Acidic residues" evidence="1">
    <location>
        <begin position="669"/>
        <end position="681"/>
    </location>
</feature>